<evidence type="ECO:0000313" key="2">
    <source>
        <dbReference type="EMBL" id="QCW05074.1"/>
    </source>
</evidence>
<gene>
    <name evidence="2" type="ORF">FGF80_17600</name>
</gene>
<dbReference type="GeneID" id="96157864"/>
<keyword evidence="3" id="KW-1185">Reference proteome</keyword>
<dbReference type="EMBL" id="CP040638">
    <property type="protein sequence ID" value="QCW05074.1"/>
    <property type="molecule type" value="Genomic_DNA"/>
</dbReference>
<dbReference type="Pfam" id="PF04230">
    <property type="entry name" value="PS_pyruv_trans"/>
    <property type="match status" value="1"/>
</dbReference>
<protein>
    <submittedName>
        <fullName evidence="2">Polysaccharide pyruvyl transferase family protein</fullName>
    </submittedName>
</protein>
<reference evidence="3" key="1">
    <citation type="submission" date="2019-05" db="EMBL/GenBank/DDBJ databases">
        <title>Complete Genome Sequence and Methylation Pattern of the Halophilic Archaeon Natrinema pallidum BOL6-1.</title>
        <authorList>
            <person name="DasSarma P."/>
            <person name="DasSarma B.P."/>
            <person name="DasSarma S.L."/>
            <person name="Martinez F.L."/>
            <person name="Guzman D."/>
            <person name="Roberts R.J."/>
            <person name="DasSarma S."/>
        </authorList>
    </citation>
    <scope>NUCLEOTIDE SEQUENCE [LARGE SCALE GENOMIC DNA]</scope>
    <source>
        <strain evidence="3">BOL6-1</strain>
        <plasmid evidence="3">pnpa200</plasmid>
    </source>
</reference>
<name>A0A4V1IFI1_9EURY</name>
<keyword evidence="2" id="KW-0808">Transferase</keyword>
<proteinExistence type="predicted"/>
<accession>A0A4V1IFI1</accession>
<geneLocation type="plasmid" evidence="3">
    <name>pnpa200</name>
</geneLocation>
<dbReference type="RefSeq" id="WP_138655578.1">
    <property type="nucleotide sequence ID" value="NZ_CP040638.1"/>
</dbReference>
<feature type="domain" description="Polysaccharide pyruvyl transferase" evidence="1">
    <location>
        <begin position="12"/>
        <end position="280"/>
    </location>
</feature>
<dbReference type="InterPro" id="IPR007345">
    <property type="entry name" value="Polysacch_pyruvyl_Trfase"/>
</dbReference>
<evidence type="ECO:0000259" key="1">
    <source>
        <dbReference type="Pfam" id="PF04230"/>
    </source>
</evidence>
<dbReference type="Proteomes" id="UP000307562">
    <property type="component" value="Plasmid pNPA200"/>
</dbReference>
<organism evidence="2 3">
    <name type="scientific">Natrinema pallidum</name>
    <dbReference type="NCBI Taxonomy" id="69527"/>
    <lineage>
        <taxon>Archaea</taxon>
        <taxon>Methanobacteriati</taxon>
        <taxon>Methanobacteriota</taxon>
        <taxon>Stenosarchaea group</taxon>
        <taxon>Halobacteria</taxon>
        <taxon>Halobacteriales</taxon>
        <taxon>Natrialbaceae</taxon>
        <taxon>Natrinema</taxon>
    </lineage>
</organism>
<sequence length="334" mass="38074">MQILLLQTWIANIGNGFIDKGARVAIERAFPDAEIIEASGHPNLVGGRKTKGFLPNVFSSRDESAYGELYRHSSQTPLQNIINVGELVDVDVAVLPGCILYEHVLEKYYPVFEKLAEDDTPLVLLGAGGGDYDPETQRYVKQFINEVEPAGIITRDRDAYESYSDDVPRAHDGIDCAFFINEWYDPPTATDEYDVATFDKQTTPKIASDRRTIHTDHYPFEQPYGNLWQKIKKMKSQWKLFNKENVFVSDSLRDYLFLYANTRVTHSDRIHACVPTLAYGNRAQFWFDTPRGTLFEKVLDEDIQDKPVSVDQSLLKRAKQEQVEALQSIISHSL</sequence>
<dbReference type="KEGG" id="npl:FGF80_17600"/>
<dbReference type="GO" id="GO:0016740">
    <property type="term" value="F:transferase activity"/>
    <property type="evidence" value="ECO:0007669"/>
    <property type="project" value="UniProtKB-KW"/>
</dbReference>
<dbReference type="AlphaFoldDB" id="A0A4V1IFI1"/>
<keyword evidence="2" id="KW-0614">Plasmid</keyword>
<evidence type="ECO:0000313" key="3">
    <source>
        <dbReference type="Proteomes" id="UP000307562"/>
    </source>
</evidence>